<protein>
    <submittedName>
        <fullName evidence="1">Uncharacterized protein</fullName>
    </submittedName>
</protein>
<keyword evidence="2" id="KW-1185">Reference proteome</keyword>
<proteinExistence type="predicted"/>
<accession>A0A1D8KCU2</accession>
<dbReference type="AlphaFoldDB" id="A0A1D8KCU2"/>
<dbReference type="EMBL" id="CP017449">
    <property type="protein sequence ID" value="AOV18781.1"/>
    <property type="molecule type" value="Genomic_DNA"/>
</dbReference>
<evidence type="ECO:0000313" key="1">
    <source>
        <dbReference type="EMBL" id="AOV18781.1"/>
    </source>
</evidence>
<gene>
    <name evidence="1" type="ORF">BJI67_16205</name>
</gene>
<dbReference type="KEGG" id="aaeo:BJI67_16205"/>
<name>A0A1D8KCU2_9GAMM</name>
<reference evidence="1 2" key="1">
    <citation type="submission" date="2016-09" db="EMBL/GenBank/DDBJ databases">
        <title>Acidihalobacter prosperus V6 (DSM14174).</title>
        <authorList>
            <person name="Khaleque H.N."/>
            <person name="Ramsay J.P."/>
            <person name="Murphy R.J.T."/>
            <person name="Kaksonen A.H."/>
            <person name="Boxall N.J."/>
            <person name="Watkin E.L.J."/>
        </authorList>
    </citation>
    <scope>NUCLEOTIDE SEQUENCE [LARGE SCALE GENOMIC DNA]</scope>
    <source>
        <strain evidence="1 2">V6</strain>
        <plasmid evidence="2">papv6</plasmid>
    </source>
</reference>
<sequence>MFWHRRKIIFATCLPNSIPNSGKLVSIKALTAWARECRDLYQYKARCTPCSWGQNQQTTEKQAQAVEFHWLVP</sequence>
<dbReference type="Proteomes" id="UP000095342">
    <property type="component" value="Plasmid pAPV6"/>
</dbReference>
<organism evidence="1 2">
    <name type="scientific">Acidihalobacter aeolianus</name>
    <dbReference type="NCBI Taxonomy" id="2792603"/>
    <lineage>
        <taxon>Bacteria</taxon>
        <taxon>Pseudomonadati</taxon>
        <taxon>Pseudomonadota</taxon>
        <taxon>Gammaproteobacteria</taxon>
        <taxon>Chromatiales</taxon>
        <taxon>Ectothiorhodospiraceae</taxon>
        <taxon>Acidihalobacter</taxon>
    </lineage>
</organism>
<evidence type="ECO:0000313" key="2">
    <source>
        <dbReference type="Proteomes" id="UP000095342"/>
    </source>
</evidence>
<keyword evidence="1" id="KW-0614">Plasmid</keyword>
<geneLocation type="plasmid" evidence="2">
    <name>papv6</name>
</geneLocation>